<dbReference type="InterPro" id="IPR007372">
    <property type="entry name" value="Lipid/polyisoprenoid-bd_YceI"/>
</dbReference>
<dbReference type="STRING" id="229921.ADN01_15055"/>
<comment type="similarity">
    <text evidence="1">Belongs to the UPF0312 family.</text>
</comment>
<evidence type="ECO:0000313" key="3">
    <source>
        <dbReference type="EMBL" id="KPL78506.1"/>
    </source>
</evidence>
<dbReference type="InterPro" id="IPR036761">
    <property type="entry name" value="TTHA0802/YceI-like_sf"/>
</dbReference>
<dbReference type="SMART" id="SM00867">
    <property type="entry name" value="YceI"/>
    <property type="match status" value="1"/>
</dbReference>
<name>A0A0N8GNM4_9CHLR</name>
<dbReference type="EMBL" id="LGCM01000055">
    <property type="protein sequence ID" value="KPL78506.1"/>
    <property type="molecule type" value="Genomic_DNA"/>
</dbReference>
<keyword evidence="4" id="KW-1185">Reference proteome</keyword>
<evidence type="ECO:0000313" key="4">
    <source>
        <dbReference type="Proteomes" id="UP000050501"/>
    </source>
</evidence>
<dbReference type="OrthoDB" id="9811006at2"/>
<gene>
    <name evidence="3" type="ORF">ADN01_15055</name>
</gene>
<feature type="domain" description="Lipid/polyisoprenoid-binding YceI-like" evidence="2">
    <location>
        <begin position="2"/>
        <end position="171"/>
    </location>
</feature>
<dbReference type="Gene3D" id="2.40.128.110">
    <property type="entry name" value="Lipid/polyisoprenoid-binding, YceI-like"/>
    <property type="match status" value="1"/>
</dbReference>
<dbReference type="Pfam" id="PF04264">
    <property type="entry name" value="YceI"/>
    <property type="match status" value="1"/>
</dbReference>
<evidence type="ECO:0000256" key="1">
    <source>
        <dbReference type="ARBA" id="ARBA00008812"/>
    </source>
</evidence>
<comment type="caution">
    <text evidence="3">The sequence shown here is derived from an EMBL/GenBank/DDBJ whole genome shotgun (WGS) entry which is preliminary data.</text>
</comment>
<dbReference type="Proteomes" id="UP000050501">
    <property type="component" value="Unassembled WGS sequence"/>
</dbReference>
<evidence type="ECO:0000259" key="2">
    <source>
        <dbReference type="SMART" id="SM00867"/>
    </source>
</evidence>
<protein>
    <recommendedName>
        <fullName evidence="2">Lipid/polyisoprenoid-binding YceI-like domain-containing protein</fullName>
    </recommendedName>
</protein>
<sequence>MSWTVDQAHTAIEFSVRHMMISKVRGSFEQFEISVQADEDNPSASVVEAKIATASINTREAQRDAHLRSADFFNAEAFPHMIFRSKSFTMQGSSRGVLVGDLTIRDVTREVTLDVEYLGQAKSPWGAVSAGFNAATKINRKDWGLEWNVALETGGLLVGEEVEIHIETELVKQPEAQAAA</sequence>
<accession>A0A0N8GNM4</accession>
<dbReference type="AlphaFoldDB" id="A0A0N8GNM4"/>
<dbReference type="SUPFAM" id="SSF101874">
    <property type="entry name" value="YceI-like"/>
    <property type="match status" value="1"/>
</dbReference>
<proteinExistence type="inferred from homology"/>
<reference evidence="3 4" key="1">
    <citation type="submission" date="2015-07" db="EMBL/GenBank/DDBJ databases">
        <title>Genome sequence of Levilinea saccharolytica DSM 16555.</title>
        <authorList>
            <person name="Hemp J."/>
            <person name="Ward L.M."/>
            <person name="Pace L.A."/>
            <person name="Fischer W.W."/>
        </authorList>
    </citation>
    <scope>NUCLEOTIDE SEQUENCE [LARGE SCALE GENOMIC DNA]</scope>
    <source>
        <strain evidence="3 4">KIBI-1</strain>
    </source>
</reference>
<dbReference type="RefSeq" id="WP_062418807.1">
    <property type="nucleotide sequence ID" value="NZ_DF967974.1"/>
</dbReference>
<dbReference type="PANTHER" id="PTHR34406">
    <property type="entry name" value="PROTEIN YCEI"/>
    <property type="match status" value="1"/>
</dbReference>
<dbReference type="PANTHER" id="PTHR34406:SF1">
    <property type="entry name" value="PROTEIN YCEI"/>
    <property type="match status" value="1"/>
</dbReference>
<dbReference type="PATRIC" id="fig|229921.5.peg.1012"/>
<organism evidence="3 4">
    <name type="scientific">Levilinea saccharolytica</name>
    <dbReference type="NCBI Taxonomy" id="229921"/>
    <lineage>
        <taxon>Bacteria</taxon>
        <taxon>Bacillati</taxon>
        <taxon>Chloroflexota</taxon>
        <taxon>Anaerolineae</taxon>
        <taxon>Anaerolineales</taxon>
        <taxon>Anaerolineaceae</taxon>
        <taxon>Levilinea</taxon>
    </lineage>
</organism>